<gene>
    <name evidence="3" type="primary">cocE_2</name>
    <name evidence="3" type="ORF">NRB20_41470</name>
</gene>
<dbReference type="Proteomes" id="UP000438448">
    <property type="component" value="Unassembled WGS sequence"/>
</dbReference>
<protein>
    <submittedName>
        <fullName evidence="3">Cocaine esterase</fullName>
        <ecNumber evidence="3">3.1.1.84</ecNumber>
    </submittedName>
</protein>
<name>A0A7K0D5M0_9NOCA</name>
<proteinExistence type="predicted"/>
<accession>A0A7K0D5M0</accession>
<dbReference type="NCBIfam" id="TIGR00976">
    <property type="entry name" value="CocE_NonD"/>
    <property type="match status" value="1"/>
</dbReference>
<dbReference type="InterPro" id="IPR000383">
    <property type="entry name" value="Xaa-Pro-like_dom"/>
</dbReference>
<evidence type="ECO:0000313" key="3">
    <source>
        <dbReference type="EMBL" id="MQY21038.1"/>
    </source>
</evidence>
<dbReference type="InterPro" id="IPR005674">
    <property type="entry name" value="CocE/Ser_esterase"/>
</dbReference>
<dbReference type="PANTHER" id="PTHR43056">
    <property type="entry name" value="PEPTIDASE S9 PROLYL OLIGOPEPTIDASE"/>
    <property type="match status" value="1"/>
</dbReference>
<dbReference type="EC" id="3.1.1.84" evidence="3"/>
<keyword evidence="4" id="KW-1185">Reference proteome</keyword>
<dbReference type="Gene3D" id="2.60.120.260">
    <property type="entry name" value="Galactose-binding domain-like"/>
    <property type="match status" value="1"/>
</dbReference>
<dbReference type="SUPFAM" id="SSF53474">
    <property type="entry name" value="alpha/beta-Hydrolases"/>
    <property type="match status" value="1"/>
</dbReference>
<dbReference type="InterPro" id="IPR008979">
    <property type="entry name" value="Galactose-bd-like_sf"/>
</dbReference>
<organism evidence="3 4">
    <name type="scientific">Nocardia macrotermitis</name>
    <dbReference type="NCBI Taxonomy" id="2585198"/>
    <lineage>
        <taxon>Bacteria</taxon>
        <taxon>Bacillati</taxon>
        <taxon>Actinomycetota</taxon>
        <taxon>Actinomycetes</taxon>
        <taxon>Mycobacteriales</taxon>
        <taxon>Nocardiaceae</taxon>
        <taxon>Nocardia</taxon>
    </lineage>
</organism>
<dbReference type="AlphaFoldDB" id="A0A7K0D5M0"/>
<evidence type="ECO:0000259" key="2">
    <source>
        <dbReference type="SMART" id="SM00939"/>
    </source>
</evidence>
<dbReference type="InterPro" id="IPR029058">
    <property type="entry name" value="AB_hydrolase_fold"/>
</dbReference>
<dbReference type="GO" id="GO:0008239">
    <property type="term" value="F:dipeptidyl-peptidase activity"/>
    <property type="evidence" value="ECO:0007669"/>
    <property type="project" value="InterPro"/>
</dbReference>
<dbReference type="Gene3D" id="3.40.50.1820">
    <property type="entry name" value="alpha/beta hydrolase"/>
    <property type="match status" value="1"/>
</dbReference>
<dbReference type="Gene3D" id="1.10.3020.10">
    <property type="entry name" value="alpha-amino acid ester hydrolase ( Helical cap domain)"/>
    <property type="match status" value="1"/>
</dbReference>
<keyword evidence="1 3" id="KW-0378">Hydrolase</keyword>
<dbReference type="PANTHER" id="PTHR43056:SF10">
    <property type="entry name" value="COCE_NOND FAMILY, PUTATIVE (AFU_ORTHOLOGUE AFUA_7G00600)-RELATED"/>
    <property type="match status" value="1"/>
</dbReference>
<feature type="domain" description="Xaa-Pro dipeptidyl-peptidase C-terminal" evidence="2">
    <location>
        <begin position="384"/>
        <end position="638"/>
    </location>
</feature>
<evidence type="ECO:0000313" key="4">
    <source>
        <dbReference type="Proteomes" id="UP000438448"/>
    </source>
</evidence>
<dbReference type="Pfam" id="PF08530">
    <property type="entry name" value="PepX_C"/>
    <property type="match status" value="1"/>
</dbReference>
<evidence type="ECO:0000256" key="1">
    <source>
        <dbReference type="ARBA" id="ARBA00022801"/>
    </source>
</evidence>
<dbReference type="EMBL" id="WEGK01000008">
    <property type="protein sequence ID" value="MQY21038.1"/>
    <property type="molecule type" value="Genomic_DNA"/>
</dbReference>
<dbReference type="SUPFAM" id="SSF49785">
    <property type="entry name" value="Galactose-binding domain-like"/>
    <property type="match status" value="1"/>
</dbReference>
<comment type="caution">
    <text evidence="3">The sequence shown here is derived from an EMBL/GenBank/DDBJ whole genome shotgun (WGS) entry which is preliminary data.</text>
</comment>
<reference evidence="3 4" key="1">
    <citation type="submission" date="2019-10" db="EMBL/GenBank/DDBJ databases">
        <title>Nocardia macrotermitis sp. nov. and Nocardia aurantia sp. nov., isolated from the gut of fungus growing-termite Macrotermes natalensis.</title>
        <authorList>
            <person name="Benndorf R."/>
            <person name="Schwitalla J."/>
            <person name="Martin K."/>
            <person name="De Beer W."/>
            <person name="Kaster A.-K."/>
            <person name="Vollmers J."/>
            <person name="Poulsen M."/>
            <person name="Beemelmanns C."/>
        </authorList>
    </citation>
    <scope>NUCLEOTIDE SEQUENCE [LARGE SCALE GENOMIC DNA]</scope>
    <source>
        <strain evidence="3 4">RB20</strain>
    </source>
</reference>
<sequence length="658" mass="71145">MTAPARCYRRLMSWNRARRNRILRGGAILAVALLVLSGCGGSASGPSGGESASGAWPPSQGRGKCAVSKQENVPATMRDGVVLKADVYRPKTGDRVPVILMRTQYGKAEAQVKPYRYQTPEWFASHCYLVVVQDIRGQGASGGTFTEFGNDRDDGYDSVEWAAGLPGSNGKVGMYGSSYVGATQWLSAVTAPPHLVTIVPSNTSSDYYDGWTYEGGEFRLAFVEPWAMGTIAETAARNRGDTATAKQLLADEAQYTRWLGYRPYQQFPPMRPGDPNVAPWFFDWIRHAARDDYWKQWSIREHYPDVKIPVLDFEGWYDAFLAGGTENFSGMVRDGGTAQARANQRLVIGPWDHVGWGRPGSGVSAPMLAAVGPAGDSPVNDLMLGWFDHFLKGQDNKVAGQPTVDYFLMGANKWKSATAWPLPNTRWTTYYLSGSGANGLTGRLGALTTAPPKDPQQPDTYDYDPLNPVPSAGGHSCCGASSGPQGPYDQYVVEQRSDVLTYTTAPMSADTELTGPTTVKLWAASTAPDTDFTAKLVAVAPDGSTVNLNNGIIRTPFRDSLEHPTPTVPGQPYQYTIQIWPTSYLVRAGSRIRLEISSSDYPQFAPNPNTGQPFGASADTQIATQTILHDAAHPSSVVLPVIPAGGAASSRFPMAAMK</sequence>
<dbReference type="InterPro" id="IPR050585">
    <property type="entry name" value="Xaa-Pro_dipeptidyl-ppase/CocE"/>
</dbReference>
<dbReference type="InterPro" id="IPR013736">
    <property type="entry name" value="Xaa-Pro_dipept_C"/>
</dbReference>
<dbReference type="Pfam" id="PF02129">
    <property type="entry name" value="Peptidase_S15"/>
    <property type="match status" value="1"/>
</dbReference>
<dbReference type="SMART" id="SM00939">
    <property type="entry name" value="PepX_C"/>
    <property type="match status" value="1"/>
</dbReference>